<dbReference type="Proteomes" id="UP000254191">
    <property type="component" value="Unassembled WGS sequence"/>
</dbReference>
<dbReference type="InterPro" id="IPR000259">
    <property type="entry name" value="Adhesion_dom_fimbrial"/>
</dbReference>
<dbReference type="GO" id="GO:0009289">
    <property type="term" value="C:pilus"/>
    <property type="evidence" value="ECO:0007669"/>
    <property type="project" value="InterPro"/>
</dbReference>
<dbReference type="AlphaFoldDB" id="A0A1Z1SY64"/>
<reference evidence="3 5" key="2">
    <citation type="submission" date="2018-06" db="EMBL/GenBank/DDBJ databases">
        <authorList>
            <consortium name="Pathogen Informatics"/>
            <person name="Doyle S."/>
        </authorList>
    </citation>
    <scope>NUCLEOTIDE SEQUENCE [LARGE SCALE GENOMIC DNA]</scope>
    <source>
        <strain evidence="3 5">NCTC11938</strain>
    </source>
</reference>
<gene>
    <name evidence="2" type="ORF">AM402_18010</name>
    <name evidence="3" type="ORF">NCTC11938_01724</name>
</gene>
<evidence type="ECO:0000313" key="4">
    <source>
        <dbReference type="Proteomes" id="UP000195540"/>
    </source>
</evidence>
<sequence>MMSFHFYKYKLLQILMFWIACVLNTNADVLINISATMLAPACSITSTDGYDPIEVNFDIVNVEKLNISPPRKSFSIFISECDLTKSLAIVISPKANGSMMAKGRNILATSVEGLGISFSDITMDKDTSIDVGKKQQIYPEILNNKGKIDIQSELINTKPINELPKGFFNASMSVLITYN</sequence>
<evidence type="ECO:0000313" key="5">
    <source>
        <dbReference type="Proteomes" id="UP000254191"/>
    </source>
</evidence>
<dbReference type="PANTHER" id="PTHR33420:SF34">
    <property type="entry name" value="MINOR FIMBRIAL SUBUNIT"/>
    <property type="match status" value="1"/>
</dbReference>
<feature type="domain" description="Fimbrial-type adhesion" evidence="1">
    <location>
        <begin position="31"/>
        <end position="178"/>
    </location>
</feature>
<evidence type="ECO:0000259" key="1">
    <source>
        <dbReference type="Pfam" id="PF00419"/>
    </source>
</evidence>
<dbReference type="InterPro" id="IPR008966">
    <property type="entry name" value="Adhesion_dom_sf"/>
</dbReference>
<dbReference type="SUPFAM" id="SSF49401">
    <property type="entry name" value="Bacterial adhesins"/>
    <property type="match status" value="1"/>
</dbReference>
<dbReference type="Proteomes" id="UP000195540">
    <property type="component" value="Chromosome"/>
</dbReference>
<dbReference type="Gene3D" id="2.60.40.1090">
    <property type="entry name" value="Fimbrial-type adhesion domain"/>
    <property type="match status" value="1"/>
</dbReference>
<protein>
    <submittedName>
        <fullName evidence="2">Fimbrial protein</fullName>
    </submittedName>
    <submittedName>
        <fullName evidence="3">Fimbrial subunit</fullName>
    </submittedName>
</protein>
<reference evidence="2 4" key="1">
    <citation type="submission" date="2017-05" db="EMBL/GenBank/DDBJ databases">
        <title>Whole genome sequencing of Proteus mirabilis AR_0155.</title>
        <authorList>
            <person name="Conlan S."/>
            <person name="Thomas P.J."/>
            <person name="Mullikin J."/>
            <person name="Frank K.M."/>
            <person name="Segre J.A."/>
        </authorList>
    </citation>
    <scope>NUCLEOTIDE SEQUENCE [LARGE SCALE GENOMIC DNA]</scope>
    <source>
        <strain evidence="2 4">AR_0155</strain>
    </source>
</reference>
<evidence type="ECO:0000313" key="2">
    <source>
        <dbReference type="EMBL" id="ARX35938.1"/>
    </source>
</evidence>
<dbReference type="EMBL" id="UGTS01000004">
    <property type="protein sequence ID" value="SUC20293.1"/>
    <property type="molecule type" value="Genomic_DNA"/>
</dbReference>
<accession>A0A1Z1SY64</accession>
<dbReference type="RefSeq" id="WP_004244874.1">
    <property type="nucleotide sequence ID" value="NZ_AP026827.1"/>
</dbReference>
<dbReference type="InterPro" id="IPR036937">
    <property type="entry name" value="Adhesion_dom_fimbrial_sf"/>
</dbReference>
<dbReference type="GO" id="GO:0043709">
    <property type="term" value="P:cell adhesion involved in single-species biofilm formation"/>
    <property type="evidence" value="ECO:0007669"/>
    <property type="project" value="TreeGrafter"/>
</dbReference>
<dbReference type="InterPro" id="IPR050263">
    <property type="entry name" value="Bact_Fimbrial_Adh_Pro"/>
</dbReference>
<dbReference type="Pfam" id="PF00419">
    <property type="entry name" value="Fimbrial"/>
    <property type="match status" value="1"/>
</dbReference>
<proteinExistence type="predicted"/>
<evidence type="ECO:0000313" key="3">
    <source>
        <dbReference type="EMBL" id="SUC20293.1"/>
    </source>
</evidence>
<dbReference type="EMBL" id="CP021694">
    <property type="protein sequence ID" value="ARX35938.1"/>
    <property type="molecule type" value="Genomic_DNA"/>
</dbReference>
<name>A0A1Z1SY64_PROMI</name>
<dbReference type="PANTHER" id="PTHR33420">
    <property type="entry name" value="FIMBRIAL SUBUNIT ELFA-RELATED"/>
    <property type="match status" value="1"/>
</dbReference>
<organism evidence="3 5">
    <name type="scientific">Proteus mirabilis</name>
    <dbReference type="NCBI Taxonomy" id="584"/>
    <lineage>
        <taxon>Bacteria</taxon>
        <taxon>Pseudomonadati</taxon>
        <taxon>Pseudomonadota</taxon>
        <taxon>Gammaproteobacteria</taxon>
        <taxon>Enterobacterales</taxon>
        <taxon>Morganellaceae</taxon>
        <taxon>Proteus</taxon>
    </lineage>
</organism>